<dbReference type="RefSeq" id="WP_310375343.1">
    <property type="nucleotide sequence ID" value="NZ_JAVDXT010000003.1"/>
</dbReference>
<comment type="caution">
    <text evidence="8">The sequence shown here is derived from an EMBL/GenBank/DDBJ whole genome shotgun (WGS) entry which is preliminary data.</text>
</comment>
<feature type="transmembrane region" description="Helical" evidence="5">
    <location>
        <begin position="29"/>
        <end position="45"/>
    </location>
</feature>
<feature type="transmembrane region" description="Helical" evidence="5">
    <location>
        <begin position="52"/>
        <end position="71"/>
    </location>
</feature>
<evidence type="ECO:0000256" key="2">
    <source>
        <dbReference type="ARBA" id="ARBA00022692"/>
    </source>
</evidence>
<keyword evidence="2 5" id="KW-0812">Transmembrane</keyword>
<dbReference type="InterPro" id="IPR051533">
    <property type="entry name" value="WaaL-like"/>
</dbReference>
<feature type="domain" description="Virulence factor membrane-bound polymerase C-terminal" evidence="7">
    <location>
        <begin position="181"/>
        <end position="360"/>
    </location>
</feature>
<dbReference type="Pfam" id="PF04932">
    <property type="entry name" value="Wzy_C"/>
    <property type="match status" value="1"/>
</dbReference>
<gene>
    <name evidence="8" type="ORF">J2X19_003229</name>
</gene>
<feature type="transmembrane region" description="Helical" evidence="5">
    <location>
        <begin position="229"/>
        <end position="250"/>
    </location>
</feature>
<evidence type="ECO:0000256" key="1">
    <source>
        <dbReference type="ARBA" id="ARBA00004141"/>
    </source>
</evidence>
<comment type="subcellular location">
    <subcellularLocation>
        <location evidence="1">Membrane</location>
        <topology evidence="1">Multi-pass membrane protein</topology>
    </subcellularLocation>
</comment>
<feature type="transmembrane region" description="Helical" evidence="5">
    <location>
        <begin position="144"/>
        <end position="165"/>
    </location>
</feature>
<accession>A0ABU2CB15</accession>
<evidence type="ECO:0000259" key="7">
    <source>
        <dbReference type="Pfam" id="PF11846"/>
    </source>
</evidence>
<evidence type="ECO:0000313" key="8">
    <source>
        <dbReference type="EMBL" id="MDR7378535.1"/>
    </source>
</evidence>
<dbReference type="PANTHER" id="PTHR37422:SF21">
    <property type="entry name" value="EXOQ-LIKE PROTEIN"/>
    <property type="match status" value="1"/>
</dbReference>
<dbReference type="InterPro" id="IPR007016">
    <property type="entry name" value="O-antigen_ligase-rel_domated"/>
</dbReference>
<sequence>MTLMLRGGPLGLAVLLAVGNAVSSSRTGLFQIVMLLALVGLWGGYRQPAARLVVGYVLAYAFGLLALPMVIGLDPWSSGAWARLQAGDAVCSSRITLWRNVLTLIAEHPWFGWGWGELDYAHYITLYDGPRFCDILDNAHNLPLHLAVELGVPTALALCGLLTVWVLRARPWAETDATRQMAWSVLAVIGLHSLLEYPLWYGPFQIAVGLCVLLLWRRPPAAFMKNQPLVQVGYVGAATFLIAVCAYAGWDYHRISQIYLAPEARDPAYQTDTLNKIRDTRLFQSQVRFAELSVTPLTPQNAAAQLRLALDLLHFSPEARVVERVIDSALLLGRDDIAAFHLARFKEAFPDAYADWMADHPPAP</sequence>
<protein>
    <recommendedName>
        <fullName evidence="10">Polymerase</fullName>
    </recommendedName>
</protein>
<feature type="domain" description="O-antigen ligase-related" evidence="6">
    <location>
        <begin position="12"/>
        <end position="158"/>
    </location>
</feature>
<organism evidence="8 9">
    <name type="scientific">Rhodoferax ferrireducens</name>
    <dbReference type="NCBI Taxonomy" id="192843"/>
    <lineage>
        <taxon>Bacteria</taxon>
        <taxon>Pseudomonadati</taxon>
        <taxon>Pseudomonadota</taxon>
        <taxon>Betaproteobacteria</taxon>
        <taxon>Burkholderiales</taxon>
        <taxon>Comamonadaceae</taxon>
        <taxon>Rhodoferax</taxon>
    </lineage>
</organism>
<dbReference type="Pfam" id="PF11846">
    <property type="entry name" value="Wzy_C_2"/>
    <property type="match status" value="1"/>
</dbReference>
<evidence type="ECO:0000256" key="5">
    <source>
        <dbReference type="SAM" id="Phobius"/>
    </source>
</evidence>
<evidence type="ECO:0008006" key="10">
    <source>
        <dbReference type="Google" id="ProtNLM"/>
    </source>
</evidence>
<evidence type="ECO:0000256" key="3">
    <source>
        <dbReference type="ARBA" id="ARBA00022989"/>
    </source>
</evidence>
<keyword evidence="4 5" id="KW-0472">Membrane</keyword>
<dbReference type="EMBL" id="JAVDXT010000003">
    <property type="protein sequence ID" value="MDR7378535.1"/>
    <property type="molecule type" value="Genomic_DNA"/>
</dbReference>
<keyword evidence="3 5" id="KW-1133">Transmembrane helix</keyword>
<evidence type="ECO:0000256" key="4">
    <source>
        <dbReference type="ARBA" id="ARBA00023136"/>
    </source>
</evidence>
<evidence type="ECO:0000313" key="9">
    <source>
        <dbReference type="Proteomes" id="UP001180487"/>
    </source>
</evidence>
<name>A0ABU2CB15_9BURK</name>
<dbReference type="InterPro" id="IPR021797">
    <property type="entry name" value="Wzy_C_2"/>
</dbReference>
<proteinExistence type="predicted"/>
<reference evidence="8 9" key="1">
    <citation type="submission" date="2023-07" db="EMBL/GenBank/DDBJ databases">
        <title>Sorghum-associated microbial communities from plants grown in Nebraska, USA.</title>
        <authorList>
            <person name="Schachtman D."/>
        </authorList>
    </citation>
    <scope>NUCLEOTIDE SEQUENCE [LARGE SCALE GENOMIC DNA]</scope>
    <source>
        <strain evidence="8 9">BE313</strain>
    </source>
</reference>
<dbReference type="Proteomes" id="UP001180487">
    <property type="component" value="Unassembled WGS sequence"/>
</dbReference>
<evidence type="ECO:0000259" key="6">
    <source>
        <dbReference type="Pfam" id="PF04932"/>
    </source>
</evidence>
<feature type="transmembrane region" description="Helical" evidence="5">
    <location>
        <begin position="177"/>
        <end position="194"/>
    </location>
</feature>
<dbReference type="PANTHER" id="PTHR37422">
    <property type="entry name" value="TEICHURONIC ACID BIOSYNTHESIS PROTEIN TUAE"/>
    <property type="match status" value="1"/>
</dbReference>
<keyword evidence="9" id="KW-1185">Reference proteome</keyword>